<keyword evidence="6" id="KW-1185">Reference proteome</keyword>
<dbReference type="SUPFAM" id="SSF56762">
    <property type="entry name" value="HydB/Nqo4-like"/>
    <property type="match status" value="1"/>
</dbReference>
<dbReference type="GO" id="GO:0008901">
    <property type="term" value="F:ferredoxin hydrogenase activity"/>
    <property type="evidence" value="ECO:0007669"/>
    <property type="project" value="InterPro"/>
</dbReference>
<dbReference type="Pfam" id="PF00374">
    <property type="entry name" value="NiFeSe_Hases"/>
    <property type="match status" value="1"/>
</dbReference>
<dbReference type="PANTHER" id="PTHR43485:SF1">
    <property type="entry name" value="FORMATE HYDROGENLYASE SUBUNIT 5-RELATED"/>
    <property type="match status" value="1"/>
</dbReference>
<dbReference type="PROSITE" id="PS00507">
    <property type="entry name" value="NI_HGENASE_L_1"/>
    <property type="match status" value="1"/>
</dbReference>
<dbReference type="Proteomes" id="UP000077428">
    <property type="component" value="Unassembled WGS sequence"/>
</dbReference>
<keyword evidence="2" id="KW-0408">Iron</keyword>
<feature type="binding site" evidence="2">
    <location>
        <position position="76"/>
    </location>
    <ligand>
        <name>Ni(2+)</name>
        <dbReference type="ChEBI" id="CHEBI:49786"/>
    </ligand>
</feature>
<gene>
    <name evidence="5" type="primary">hyfG</name>
    <name evidence="5" type="ORF">MBORA_06960</name>
</gene>
<comment type="caution">
    <text evidence="5">The sequence shown here is derived from an EMBL/GenBank/DDBJ whole genome shotgun (WGS) entry which is preliminary data.</text>
</comment>
<dbReference type="AlphaFoldDB" id="A0A162FI01"/>
<dbReference type="GO" id="GO:0016151">
    <property type="term" value="F:nickel cation binding"/>
    <property type="evidence" value="ECO:0007669"/>
    <property type="project" value="InterPro"/>
</dbReference>
<dbReference type="InterPro" id="IPR029014">
    <property type="entry name" value="NiFe-Hase_large"/>
</dbReference>
<feature type="binding site" evidence="2">
    <location>
        <position position="73"/>
    </location>
    <ligand>
        <name>Ni(2+)</name>
        <dbReference type="ChEBI" id="CHEBI:49786"/>
    </ligand>
</feature>
<dbReference type="EMBL" id="LWMU01000052">
    <property type="protein sequence ID" value="KZX13325.1"/>
    <property type="molecule type" value="Genomic_DNA"/>
</dbReference>
<sequence length="375" mass="42403">MDEKVPKSNIIETEIPMGTVHPAALEPYRVRIFVEDEIVQEAEITIGVNHRGIERIMEGLPIEKANALTEKICGICSNSHIWNSCRTAEIGLGIEIPDRANYIRVIMGELERLHSHFLYLAHGCEVLAHETFSMRVFYLREIVMELLAMIGGNRVQYGCSVLGGVRPRCELDSNRIERLKNDMDKLEEGLSNFTSRFTSDSIIMSRITGIGVLPQKQAIKLAVTGPTLRATGVARDLRTSMFEYDNFDFNIITQNDGDVKSNLLMRVLESFESINLIRQAIDNLPEGKLVNRNWEMFDTDIIESYIEVPRGTLYHSYALESGRLRHGIIRTPSMANIGAMQYACIGDQITDAQLCIVQCDPCFTCTDRAIEIIRR</sequence>
<evidence type="ECO:0000259" key="4">
    <source>
        <dbReference type="Pfam" id="PF00346"/>
    </source>
</evidence>
<dbReference type="InterPro" id="IPR001501">
    <property type="entry name" value="Ni-dep_hyd_lsu"/>
</dbReference>
<comment type="cofactor">
    <cofactor evidence="2">
        <name>Ni(2+)</name>
        <dbReference type="ChEBI" id="CHEBI:49786"/>
    </cofactor>
</comment>
<feature type="binding site" evidence="2">
    <location>
        <position position="76"/>
    </location>
    <ligand>
        <name>Fe cation</name>
        <dbReference type="ChEBI" id="CHEBI:24875"/>
    </ligand>
</feature>
<proteinExistence type="predicted"/>
<keyword evidence="3" id="KW-0175">Coiled coil</keyword>
<feature type="coiled-coil region" evidence="3">
    <location>
        <begin position="169"/>
        <end position="196"/>
    </location>
</feature>
<keyword evidence="2" id="KW-0533">Nickel</keyword>
<dbReference type="EC" id="1.-.-.-" evidence="5"/>
<accession>A0A162FI01</accession>
<dbReference type="OrthoDB" id="43567at2157"/>
<dbReference type="GO" id="GO:0048038">
    <property type="term" value="F:quinone binding"/>
    <property type="evidence" value="ECO:0007669"/>
    <property type="project" value="InterPro"/>
</dbReference>
<name>A0A162FI01_METOA</name>
<feature type="binding site" evidence="2">
    <location>
        <position position="362"/>
    </location>
    <ligand>
        <name>Ni(2+)</name>
        <dbReference type="ChEBI" id="CHEBI:49786"/>
    </ligand>
</feature>
<protein>
    <submittedName>
        <fullName evidence="5">Hydrogenase-4 component G</fullName>
        <ecNumber evidence="5">1.-.-.-</ecNumber>
    </submittedName>
</protein>
<dbReference type="STRING" id="66851.MBORA_06960"/>
<keyword evidence="2" id="KW-0460">Magnesium</keyword>
<evidence type="ECO:0000256" key="2">
    <source>
        <dbReference type="PIRSR" id="PIRSR601501-1"/>
    </source>
</evidence>
<feature type="binding site" evidence="2">
    <location>
        <position position="329"/>
    </location>
    <ligand>
        <name>Mg(2+)</name>
        <dbReference type="ChEBI" id="CHEBI:18420"/>
    </ligand>
</feature>
<feature type="binding site" evidence="2">
    <location>
        <position position="54"/>
    </location>
    <ligand>
        <name>Mg(2+)</name>
        <dbReference type="ChEBI" id="CHEBI:18420"/>
    </ligand>
</feature>
<dbReference type="GO" id="GO:0016651">
    <property type="term" value="F:oxidoreductase activity, acting on NAD(P)H"/>
    <property type="evidence" value="ECO:0007669"/>
    <property type="project" value="InterPro"/>
</dbReference>
<evidence type="ECO:0000256" key="3">
    <source>
        <dbReference type="SAM" id="Coils"/>
    </source>
</evidence>
<dbReference type="InterPro" id="IPR018194">
    <property type="entry name" value="Ni-dep_hyd_lsu_Ni_BS"/>
</dbReference>
<dbReference type="PANTHER" id="PTHR43485">
    <property type="entry name" value="HYDROGENASE-4 COMPONENT G"/>
    <property type="match status" value="1"/>
</dbReference>
<dbReference type="InterPro" id="IPR052197">
    <property type="entry name" value="ComplexI_49kDa-like"/>
</dbReference>
<dbReference type="PATRIC" id="fig|66851.6.peg.766"/>
<keyword evidence="1 5" id="KW-0560">Oxidoreductase</keyword>
<dbReference type="GO" id="GO:0051287">
    <property type="term" value="F:NAD binding"/>
    <property type="evidence" value="ECO:0007669"/>
    <property type="project" value="InterPro"/>
</dbReference>
<dbReference type="Pfam" id="PF00346">
    <property type="entry name" value="Complex1_49kDa"/>
    <property type="match status" value="1"/>
</dbReference>
<dbReference type="RefSeq" id="WP_042691823.1">
    <property type="nucleotide sequence ID" value="NZ_CABMAB010000003.1"/>
</dbReference>
<evidence type="ECO:0000313" key="6">
    <source>
        <dbReference type="Proteomes" id="UP000077428"/>
    </source>
</evidence>
<evidence type="ECO:0000256" key="1">
    <source>
        <dbReference type="ARBA" id="ARBA00023002"/>
    </source>
</evidence>
<reference evidence="6" key="1">
    <citation type="journal article" date="2016" name="Genome Announc.">
        <title>Draft Genome Sequences of Methanobrevibacter curvatus DSM11111, Methanobrevibacter cuticularis DSM11139, Methanobrevibacter filiformis DSM11501, and Methanobrevibacter oralis DSM7256.</title>
        <authorList>
            <person name="Poehlein A."/>
            <person name="Seedorf H."/>
        </authorList>
    </citation>
    <scope>NUCLEOTIDE SEQUENCE [LARGE SCALE GENOMIC DNA]</scope>
    <source>
        <strain evidence="6">DSM 7256 / JCM 30027 / ZR</strain>
    </source>
</reference>
<dbReference type="InterPro" id="IPR001135">
    <property type="entry name" value="NADH_Q_OxRdtase_suD"/>
</dbReference>
<evidence type="ECO:0000313" key="5">
    <source>
        <dbReference type="EMBL" id="KZX13325.1"/>
    </source>
</evidence>
<feature type="binding site" evidence="2">
    <location>
        <position position="365"/>
    </location>
    <ligand>
        <name>Fe cation</name>
        <dbReference type="ChEBI" id="CHEBI:24875"/>
    </ligand>
</feature>
<dbReference type="Gene3D" id="1.10.645.10">
    <property type="entry name" value="Cytochrome-c3 Hydrogenase, chain B"/>
    <property type="match status" value="1"/>
</dbReference>
<organism evidence="5 6">
    <name type="scientific">Methanobrevibacter oralis</name>
    <dbReference type="NCBI Taxonomy" id="66851"/>
    <lineage>
        <taxon>Archaea</taxon>
        <taxon>Methanobacteriati</taxon>
        <taxon>Methanobacteriota</taxon>
        <taxon>Methanomada group</taxon>
        <taxon>Methanobacteria</taxon>
        <taxon>Methanobacteriales</taxon>
        <taxon>Methanobacteriaceae</taxon>
        <taxon>Methanobrevibacter</taxon>
    </lineage>
</organism>
<comment type="cofactor">
    <cofactor evidence="2">
        <name>Fe cation</name>
        <dbReference type="ChEBI" id="CHEBI:24875"/>
    </cofactor>
</comment>
<keyword evidence="2" id="KW-0479">Metal-binding</keyword>
<feature type="domain" description="NADH-quinone oxidoreductase subunit D" evidence="4">
    <location>
        <begin position="130"/>
        <end position="294"/>
    </location>
</feature>